<proteinExistence type="predicted"/>
<evidence type="ECO:0000313" key="1">
    <source>
        <dbReference type="EMBL" id="KAG1769698.1"/>
    </source>
</evidence>
<reference evidence="1" key="1">
    <citation type="journal article" date="2020" name="New Phytol.">
        <title>Comparative genomics reveals dynamic genome evolution in host specialist ectomycorrhizal fungi.</title>
        <authorList>
            <person name="Lofgren L.A."/>
            <person name="Nguyen N.H."/>
            <person name="Vilgalys R."/>
            <person name="Ruytinx J."/>
            <person name="Liao H.L."/>
            <person name="Branco S."/>
            <person name="Kuo A."/>
            <person name="LaButti K."/>
            <person name="Lipzen A."/>
            <person name="Andreopoulos W."/>
            <person name="Pangilinan J."/>
            <person name="Riley R."/>
            <person name="Hundley H."/>
            <person name="Na H."/>
            <person name="Barry K."/>
            <person name="Grigoriev I.V."/>
            <person name="Stajich J.E."/>
            <person name="Kennedy P.G."/>
        </authorList>
    </citation>
    <scope>NUCLEOTIDE SEQUENCE</scope>
    <source>
        <strain evidence="1">DOB743</strain>
    </source>
</reference>
<feature type="non-terminal residue" evidence="1">
    <location>
        <position position="178"/>
    </location>
</feature>
<dbReference type="AlphaFoldDB" id="A0A9P7CXN6"/>
<gene>
    <name evidence="1" type="ORF">EV702DRAFT_935060</name>
</gene>
<feature type="non-terminal residue" evidence="1">
    <location>
        <position position="1"/>
    </location>
</feature>
<comment type="caution">
    <text evidence="1">The sequence shown here is derived from an EMBL/GenBank/DDBJ whole genome shotgun (WGS) entry which is preliminary data.</text>
</comment>
<dbReference type="Proteomes" id="UP000714275">
    <property type="component" value="Unassembled WGS sequence"/>
</dbReference>
<protein>
    <submittedName>
        <fullName evidence="1">Uncharacterized protein</fullName>
    </submittedName>
</protein>
<keyword evidence="2" id="KW-1185">Reference proteome</keyword>
<dbReference type="EMBL" id="JABBWD010000070">
    <property type="protein sequence ID" value="KAG1769698.1"/>
    <property type="molecule type" value="Genomic_DNA"/>
</dbReference>
<accession>A0A9P7CXN6</accession>
<dbReference type="OrthoDB" id="3269403at2759"/>
<name>A0A9P7CXN6_9AGAM</name>
<sequence>GPDYQNLAFDLANGSKSPWNVRILNLLLEDLKERSEKVGWVVGRSDGYYREILEHRYKRLWTIWREGQAKVTAKGTLETGEEVEKRLIAQRDKTLKLVRQGTRRRNLKKDETDKDLPTWQWLQRLIETLGDNGMSSEESNVENDVEMVLLVKDMPWRREVERELNIIDHQRVFDDEIF</sequence>
<organism evidence="1 2">
    <name type="scientific">Suillus placidus</name>
    <dbReference type="NCBI Taxonomy" id="48579"/>
    <lineage>
        <taxon>Eukaryota</taxon>
        <taxon>Fungi</taxon>
        <taxon>Dikarya</taxon>
        <taxon>Basidiomycota</taxon>
        <taxon>Agaricomycotina</taxon>
        <taxon>Agaricomycetes</taxon>
        <taxon>Agaricomycetidae</taxon>
        <taxon>Boletales</taxon>
        <taxon>Suillineae</taxon>
        <taxon>Suillaceae</taxon>
        <taxon>Suillus</taxon>
    </lineage>
</organism>
<evidence type="ECO:0000313" key="2">
    <source>
        <dbReference type="Proteomes" id="UP000714275"/>
    </source>
</evidence>